<keyword evidence="3" id="KW-1185">Reference proteome</keyword>
<dbReference type="InterPro" id="IPR002156">
    <property type="entry name" value="RNaseH_domain"/>
</dbReference>
<feature type="domain" description="RNase H type-1" evidence="1">
    <location>
        <begin position="18"/>
        <end position="69"/>
    </location>
</feature>
<reference evidence="2 3" key="1">
    <citation type="submission" date="2024-11" db="EMBL/GenBank/DDBJ databases">
        <title>A near-complete genome assembly of Cinchona calisaya.</title>
        <authorList>
            <person name="Lian D.C."/>
            <person name="Zhao X.W."/>
            <person name="Wei L."/>
        </authorList>
    </citation>
    <scope>NUCLEOTIDE SEQUENCE [LARGE SCALE GENOMIC DNA]</scope>
    <source>
        <tissue evidence="2">Nenye</tissue>
    </source>
</reference>
<dbReference type="Proteomes" id="UP001630127">
    <property type="component" value="Unassembled WGS sequence"/>
</dbReference>
<dbReference type="EMBL" id="JBJUIK010000002">
    <property type="protein sequence ID" value="KAL3534699.1"/>
    <property type="molecule type" value="Genomic_DNA"/>
</dbReference>
<accession>A0ABD3AU63</accession>
<organism evidence="2 3">
    <name type="scientific">Cinchona calisaya</name>
    <dbReference type="NCBI Taxonomy" id="153742"/>
    <lineage>
        <taxon>Eukaryota</taxon>
        <taxon>Viridiplantae</taxon>
        <taxon>Streptophyta</taxon>
        <taxon>Embryophyta</taxon>
        <taxon>Tracheophyta</taxon>
        <taxon>Spermatophyta</taxon>
        <taxon>Magnoliopsida</taxon>
        <taxon>eudicotyledons</taxon>
        <taxon>Gunneridae</taxon>
        <taxon>Pentapetalae</taxon>
        <taxon>asterids</taxon>
        <taxon>lamiids</taxon>
        <taxon>Gentianales</taxon>
        <taxon>Rubiaceae</taxon>
        <taxon>Cinchonoideae</taxon>
        <taxon>Cinchoneae</taxon>
        <taxon>Cinchona</taxon>
    </lineage>
</organism>
<evidence type="ECO:0000259" key="1">
    <source>
        <dbReference type="Pfam" id="PF13456"/>
    </source>
</evidence>
<evidence type="ECO:0000313" key="2">
    <source>
        <dbReference type="EMBL" id="KAL3534699.1"/>
    </source>
</evidence>
<gene>
    <name evidence="2" type="ORF">ACH5RR_003160</name>
</gene>
<dbReference type="AlphaFoldDB" id="A0ABD3AU63"/>
<name>A0ABD3AU63_9GENT</name>
<evidence type="ECO:0000313" key="3">
    <source>
        <dbReference type="Proteomes" id="UP001630127"/>
    </source>
</evidence>
<protein>
    <recommendedName>
        <fullName evidence="1">RNase H type-1 domain-containing protein</fullName>
    </recommendedName>
</protein>
<dbReference type="Pfam" id="PF13456">
    <property type="entry name" value="RVT_3"/>
    <property type="match status" value="1"/>
</dbReference>
<comment type="caution">
    <text evidence="2">The sequence shown here is derived from an EMBL/GenBank/DDBJ whole genome shotgun (WGS) entry which is preliminary data.</text>
</comment>
<sequence length="95" mass="10532">MDNGVISVTSYPASDFIEGYHDPGVAEIFAALEGISLAEELGNARLVFEGDAADIVKVLLSDAKVKLRQWRDHEMVWIGGEETRLLIFLRGRGRE</sequence>
<proteinExistence type="predicted"/>